<feature type="region of interest" description="Disordered" evidence="2">
    <location>
        <begin position="1"/>
        <end position="69"/>
    </location>
</feature>
<feature type="compositionally biased region" description="Acidic residues" evidence="2">
    <location>
        <begin position="39"/>
        <end position="64"/>
    </location>
</feature>
<feature type="region of interest" description="Disordered" evidence="2">
    <location>
        <begin position="289"/>
        <end position="329"/>
    </location>
</feature>
<feature type="coiled-coil region" evidence="1">
    <location>
        <begin position="94"/>
        <end position="156"/>
    </location>
</feature>
<dbReference type="RefSeq" id="XP_013760793.1">
    <property type="nucleotide sequence ID" value="XM_013905339.1"/>
</dbReference>
<proteinExistence type="predicted"/>
<dbReference type="Proteomes" id="UP000054408">
    <property type="component" value="Unassembled WGS sequence"/>
</dbReference>
<evidence type="ECO:0000313" key="3">
    <source>
        <dbReference type="EMBL" id="KNC56274.1"/>
    </source>
</evidence>
<protein>
    <submittedName>
        <fullName evidence="3">Uncharacterized protein</fullName>
    </submittedName>
</protein>
<feature type="compositionally biased region" description="Pro residues" evidence="2">
    <location>
        <begin position="1"/>
        <end position="17"/>
    </location>
</feature>
<dbReference type="AlphaFoldDB" id="A0A0L0DVD9"/>
<keyword evidence="4" id="KW-1185">Reference proteome</keyword>
<evidence type="ECO:0000256" key="2">
    <source>
        <dbReference type="SAM" id="MobiDB-lite"/>
    </source>
</evidence>
<keyword evidence="1" id="KW-0175">Coiled coil</keyword>
<dbReference type="GeneID" id="25561932"/>
<gene>
    <name evidence="3" type="ORF">AMSG_02243</name>
</gene>
<evidence type="ECO:0000313" key="4">
    <source>
        <dbReference type="Proteomes" id="UP000054408"/>
    </source>
</evidence>
<dbReference type="EMBL" id="GL349441">
    <property type="protein sequence ID" value="KNC56274.1"/>
    <property type="molecule type" value="Genomic_DNA"/>
</dbReference>
<feature type="compositionally biased region" description="Basic and acidic residues" evidence="2">
    <location>
        <begin position="294"/>
        <end position="306"/>
    </location>
</feature>
<organism evidence="3 4">
    <name type="scientific">Thecamonas trahens ATCC 50062</name>
    <dbReference type="NCBI Taxonomy" id="461836"/>
    <lineage>
        <taxon>Eukaryota</taxon>
        <taxon>Apusozoa</taxon>
        <taxon>Apusomonadida</taxon>
        <taxon>Apusomonadidae</taxon>
        <taxon>Thecamonas</taxon>
    </lineage>
</organism>
<name>A0A0L0DVD9_THETB</name>
<reference evidence="3 4" key="1">
    <citation type="submission" date="2010-05" db="EMBL/GenBank/DDBJ databases">
        <title>The Genome Sequence of Thecamonas trahens ATCC 50062.</title>
        <authorList>
            <consortium name="The Broad Institute Genome Sequencing Platform"/>
            <person name="Russ C."/>
            <person name="Cuomo C."/>
            <person name="Shea T."/>
            <person name="Young S.K."/>
            <person name="Zeng Q."/>
            <person name="Koehrsen M."/>
            <person name="Haas B."/>
            <person name="Borodovsky M."/>
            <person name="Guigo R."/>
            <person name="Alvarado L."/>
            <person name="Berlin A."/>
            <person name="Bochicchio J."/>
            <person name="Borenstein D."/>
            <person name="Chapman S."/>
            <person name="Chen Z."/>
            <person name="Freedman E."/>
            <person name="Gellesch M."/>
            <person name="Goldberg J."/>
            <person name="Griggs A."/>
            <person name="Gujja S."/>
            <person name="Heilman E."/>
            <person name="Heiman D."/>
            <person name="Hepburn T."/>
            <person name="Howarth C."/>
            <person name="Jen D."/>
            <person name="Larson L."/>
            <person name="Mehta T."/>
            <person name="Park D."/>
            <person name="Pearson M."/>
            <person name="Roberts A."/>
            <person name="Saif S."/>
            <person name="Shenoy N."/>
            <person name="Sisk P."/>
            <person name="Stolte C."/>
            <person name="Sykes S."/>
            <person name="Thomson T."/>
            <person name="Walk T."/>
            <person name="White J."/>
            <person name="Yandava C."/>
            <person name="Burger G."/>
            <person name="Gray M.W."/>
            <person name="Holland P.W.H."/>
            <person name="King N."/>
            <person name="Lang F.B.F."/>
            <person name="Roger A.J."/>
            <person name="Ruiz-Trillo I."/>
            <person name="Lander E."/>
            <person name="Nusbaum C."/>
        </authorList>
    </citation>
    <scope>NUCLEOTIDE SEQUENCE [LARGE SCALE GENOMIC DNA]</scope>
    <source>
        <strain evidence="3 4">ATCC 50062</strain>
    </source>
</reference>
<evidence type="ECO:0000256" key="1">
    <source>
        <dbReference type="SAM" id="Coils"/>
    </source>
</evidence>
<accession>A0A0L0DVD9</accession>
<sequence length="341" mass="37222">MRDRSTPPPTPMVPPRNKPSVLDESNIAPPRLDQVSDACEVEAEAEAEAEAEPEPEPEASAESEADAKVRMLAEELKAAHARALEDRELIHTSQAGYKAHVELLEDRVEALEAELAAERQDRKAADAAKAVNVKRIADLQAELGKAKRNQAKLVAALDKTRSKLAAALADADSQRSALTQQLDAAHGKLANTELLLQARDRQLVQSRAAFNLRVGELEDLAHHATARLRSSQALTDPAAYIPRHAHDALRAKLDKARAEIRDLKRALARAHHPPVAAIDFVASGTPSYLSHPATSHDDDTSVDHSRSLHQRRPPSASPEHPKLFKVTANLTSYETDRQAYA</sequence>